<dbReference type="Proteomes" id="UP000010824">
    <property type="component" value="Chromosome"/>
</dbReference>
<gene>
    <name evidence="1" type="ordered locus">Metfor_2127</name>
</gene>
<accession>L0HJ82</accession>
<protein>
    <submittedName>
        <fullName evidence="1">Uncharacterized protein</fullName>
    </submittedName>
</protein>
<dbReference type="STRING" id="593750.Metfor_2127"/>
<evidence type="ECO:0000313" key="1">
    <source>
        <dbReference type="EMBL" id="AGB03134.1"/>
    </source>
</evidence>
<dbReference type="HOGENOM" id="CLU_093039_0_0_2"/>
<dbReference type="eggNOG" id="arCOG05283">
    <property type="taxonomic scope" value="Archaea"/>
</dbReference>
<reference evidence="2" key="1">
    <citation type="submission" date="2011-12" db="EMBL/GenBank/DDBJ databases">
        <title>Complete sequence of Methanoregula formicicum SMSP.</title>
        <authorList>
            <person name="Lucas S."/>
            <person name="Han J."/>
            <person name="Lapidus A."/>
            <person name="Cheng J.-F."/>
            <person name="Goodwin L."/>
            <person name="Pitluck S."/>
            <person name="Peters L."/>
            <person name="Ovchinnikova G."/>
            <person name="Teshima H."/>
            <person name="Detter J.C."/>
            <person name="Han C."/>
            <person name="Tapia R."/>
            <person name="Land M."/>
            <person name="Hauser L."/>
            <person name="Kyrpides N."/>
            <person name="Ivanova N."/>
            <person name="Pagani I."/>
            <person name="Imachi H."/>
            <person name="Tamaki H."/>
            <person name="Sekiguchi Y."/>
            <person name="Kamagata Y."/>
            <person name="Cadillo-Quiroz H."/>
            <person name="Zinder S."/>
            <person name="Liu W.-T."/>
            <person name="Woyke T."/>
        </authorList>
    </citation>
    <scope>NUCLEOTIDE SEQUENCE [LARGE SCALE GENOMIC DNA]</scope>
    <source>
        <strain evidence="2">DSM 22288 / NBRC 105244 / SMSP</strain>
    </source>
</reference>
<reference evidence="1 2" key="2">
    <citation type="journal article" date="2014" name="Genome Announc.">
        <title>Complete Genome Sequence of Methanoregula formicica SMSPT, a Mesophilic Hydrogenotrophic Methanogen Isolated from a Methanogenic Upflow Anaerobic Sludge Blanket Reactor.</title>
        <authorList>
            <person name="Yamamoto K."/>
            <person name="Tamaki H."/>
            <person name="Cadillo-Quiroz H."/>
            <person name="Imachi H."/>
            <person name="Kyrpides N."/>
            <person name="Woyke T."/>
            <person name="Goodwin L."/>
            <person name="Zinder S.H."/>
            <person name="Kamagata Y."/>
            <person name="Liu W.T."/>
        </authorList>
    </citation>
    <scope>NUCLEOTIDE SEQUENCE [LARGE SCALE GENOMIC DNA]</scope>
    <source>
        <strain evidence="2">DSM 22288 / NBRC 105244 / SMSP</strain>
    </source>
</reference>
<dbReference type="GeneID" id="14309519"/>
<proteinExistence type="predicted"/>
<dbReference type="InParanoid" id="L0HJ82"/>
<dbReference type="AlphaFoldDB" id="L0HJ82"/>
<sequence length="246" mass="26677" precursor="true">MDRIIKLTLGLFVILLVSFVAVTAYNGYVGQAYRSTLSSTYSYTCTLSTNSPLTNVTLFLPVPADPTGNSPVIERMSAQQIPGIPDTWRTELYETGKGTFVKVTASEIIPPAGTTTKDPYTITLSADIPSKRLIDTRDPVAGTPLFRPAQGLKPVACHDRAAGAAGGQCFTYLTTLYAKYETDPNAAVTFRSDLTGKNSWTIFEPRTNEYRTSAYLLMFGEQKGWTPVAGYLEQGIGAYDAPALDS</sequence>
<dbReference type="RefSeq" id="WP_015286097.1">
    <property type="nucleotide sequence ID" value="NC_019943.1"/>
</dbReference>
<dbReference type="EMBL" id="CP003167">
    <property type="protein sequence ID" value="AGB03134.1"/>
    <property type="molecule type" value="Genomic_DNA"/>
</dbReference>
<dbReference type="KEGG" id="mfo:Metfor_2127"/>
<name>L0HJ82_METFS</name>
<keyword evidence="2" id="KW-1185">Reference proteome</keyword>
<dbReference type="OrthoDB" id="162223at2157"/>
<evidence type="ECO:0000313" key="2">
    <source>
        <dbReference type="Proteomes" id="UP000010824"/>
    </source>
</evidence>
<organism evidence="1 2">
    <name type="scientific">Methanoregula formicica (strain DSM 22288 / NBRC 105244 / SMSP)</name>
    <dbReference type="NCBI Taxonomy" id="593750"/>
    <lineage>
        <taxon>Archaea</taxon>
        <taxon>Methanobacteriati</taxon>
        <taxon>Methanobacteriota</taxon>
        <taxon>Stenosarchaea group</taxon>
        <taxon>Methanomicrobia</taxon>
        <taxon>Methanomicrobiales</taxon>
        <taxon>Methanoregulaceae</taxon>
        <taxon>Methanoregula</taxon>
    </lineage>
</organism>